<dbReference type="CDD" id="cd01088">
    <property type="entry name" value="MetAP2"/>
    <property type="match status" value="1"/>
</dbReference>
<comment type="cofactor">
    <cofactor evidence="8">
        <name>Co(2+)</name>
        <dbReference type="ChEBI" id="CHEBI:48828"/>
    </cofactor>
    <cofactor evidence="8">
        <name>Zn(2+)</name>
        <dbReference type="ChEBI" id="CHEBI:29105"/>
    </cofactor>
    <cofactor evidence="8">
        <name>Mn(2+)</name>
        <dbReference type="ChEBI" id="CHEBI:29035"/>
    </cofactor>
    <cofactor evidence="8">
        <name>Fe(2+)</name>
        <dbReference type="ChEBI" id="CHEBI:29033"/>
    </cofactor>
    <text evidence="8">Binds 2 divalent metal cations per subunit. Has a high-affinity and a low affinity metal-binding site. The true nature of the physiological cofactor is under debate. The enzyme is active with cobalt, zinc, manganese or divalent iron ions.</text>
</comment>
<dbReference type="InterPro" id="IPR050247">
    <property type="entry name" value="Met_Aminopeptidase_Type2"/>
</dbReference>
<dbReference type="InterPro" id="IPR000994">
    <property type="entry name" value="Pept_M24"/>
</dbReference>
<dbReference type="InterPro" id="IPR036388">
    <property type="entry name" value="WH-like_DNA-bd_sf"/>
</dbReference>
<feature type="domain" description="Peptidase M24" evidence="9">
    <location>
        <begin position="14"/>
        <end position="217"/>
    </location>
</feature>
<evidence type="ECO:0000256" key="3">
    <source>
        <dbReference type="ARBA" id="ARBA00001954"/>
    </source>
</evidence>
<evidence type="ECO:0000256" key="5">
    <source>
        <dbReference type="ARBA" id="ARBA00022670"/>
    </source>
</evidence>
<sequence>MQMSQMLEPVLNDFRKAAEAHRQMRAYARQTLQPGVKLWDWVCDLEERGRMMLGTSGINHSESGLAFPTGVSINNCAAHYTPNPNDQRVLQEGDVVKVDIGTHVNGHIVDSAFTVSFSPMYDAVVRASFEGTWAGIKAAGPDARLVEIGNVIDETISSFEVEIGGKIHKVRPIENLCGHGLGTYMVHCDVSIPIVKNGCDPSIKLEEGKTYAIETFASTGKGKVHDVSDCSHYKMIPGSEARIDQIRNQKAKELLRFIIRNFKTLAWCRRWLDIGGEKQHALALKYLVDNEYVEAYPPLCDREGSIVTQHEHSIYLKPTGKEILSYGPDETVP</sequence>
<dbReference type="PANTHER" id="PTHR45777">
    <property type="entry name" value="METHIONINE AMINOPEPTIDASE 2"/>
    <property type="match status" value="1"/>
</dbReference>
<dbReference type="InterPro" id="IPR036390">
    <property type="entry name" value="WH_DNA-bd_sf"/>
</dbReference>
<dbReference type="InterPro" id="IPR002468">
    <property type="entry name" value="Pept_M24A_MAP2"/>
</dbReference>
<dbReference type="SUPFAM" id="SSF55920">
    <property type="entry name" value="Creatinase/aminopeptidase"/>
    <property type="match status" value="1"/>
</dbReference>
<evidence type="ECO:0000256" key="1">
    <source>
        <dbReference type="ARBA" id="ARBA00000294"/>
    </source>
</evidence>
<evidence type="ECO:0000256" key="6">
    <source>
        <dbReference type="ARBA" id="ARBA00022723"/>
    </source>
</evidence>
<dbReference type="InterPro" id="IPR001714">
    <property type="entry name" value="Pept_M24_MAP"/>
</dbReference>
<dbReference type="EMBL" id="JARBJD010000039">
    <property type="protein sequence ID" value="KAK2958224.1"/>
    <property type="molecule type" value="Genomic_DNA"/>
</dbReference>
<dbReference type="NCBIfam" id="TIGR00501">
    <property type="entry name" value="met_pdase_II"/>
    <property type="match status" value="1"/>
</dbReference>
<evidence type="ECO:0000256" key="4">
    <source>
        <dbReference type="ARBA" id="ARBA00022438"/>
    </source>
</evidence>
<gene>
    <name evidence="10" type="ORF">BLNAU_6711</name>
</gene>
<organism evidence="10 11">
    <name type="scientific">Blattamonas nauphoetae</name>
    <dbReference type="NCBI Taxonomy" id="2049346"/>
    <lineage>
        <taxon>Eukaryota</taxon>
        <taxon>Metamonada</taxon>
        <taxon>Preaxostyla</taxon>
        <taxon>Oxymonadida</taxon>
        <taxon>Blattamonas</taxon>
    </lineage>
</organism>
<evidence type="ECO:0000313" key="10">
    <source>
        <dbReference type="EMBL" id="KAK2958224.1"/>
    </source>
</evidence>
<dbReference type="Gene3D" id="1.10.10.10">
    <property type="entry name" value="Winged helix-like DNA-binding domain superfamily/Winged helix DNA-binding domain"/>
    <property type="match status" value="1"/>
</dbReference>
<comment type="caution">
    <text evidence="10">The sequence shown here is derived from an EMBL/GenBank/DDBJ whole genome shotgun (WGS) entry which is preliminary data.</text>
</comment>
<keyword evidence="4 8" id="KW-0031">Aminopeptidase</keyword>
<evidence type="ECO:0000256" key="2">
    <source>
        <dbReference type="ARBA" id="ARBA00001936"/>
    </source>
</evidence>
<name>A0ABQ9Y3H5_9EUKA</name>
<dbReference type="SUPFAM" id="SSF46785">
    <property type="entry name" value="Winged helix' DNA-binding domain"/>
    <property type="match status" value="1"/>
</dbReference>
<dbReference type="InterPro" id="IPR036005">
    <property type="entry name" value="Creatinase/aminopeptidase-like"/>
</dbReference>
<keyword evidence="5 8" id="KW-0645">Protease</keyword>
<protein>
    <recommendedName>
        <fullName evidence="8">Methionine aminopeptidase</fullName>
        <ecNumber evidence="8">3.4.11.18</ecNumber>
    </recommendedName>
</protein>
<dbReference type="Proteomes" id="UP001281761">
    <property type="component" value="Unassembled WGS sequence"/>
</dbReference>
<dbReference type="Gene3D" id="3.90.230.10">
    <property type="entry name" value="Creatinase/methionine aminopeptidase superfamily"/>
    <property type="match status" value="1"/>
</dbReference>
<dbReference type="PROSITE" id="PS01202">
    <property type="entry name" value="MAP_2"/>
    <property type="match status" value="1"/>
</dbReference>
<dbReference type="InterPro" id="IPR018349">
    <property type="entry name" value="Pept_M24A_MAP2_BS"/>
</dbReference>
<accession>A0ABQ9Y3H5</accession>
<evidence type="ECO:0000313" key="11">
    <source>
        <dbReference type="Proteomes" id="UP001281761"/>
    </source>
</evidence>
<comment type="cofactor">
    <cofactor evidence="3">
        <name>Fe(2+)</name>
        <dbReference type="ChEBI" id="CHEBI:29033"/>
    </cofactor>
</comment>
<keyword evidence="7 10" id="KW-0378">Hydrolase</keyword>
<keyword evidence="11" id="KW-1185">Reference proteome</keyword>
<reference evidence="10 11" key="1">
    <citation type="journal article" date="2022" name="bioRxiv">
        <title>Genomics of Preaxostyla Flagellates Illuminates Evolutionary Transitions and the Path Towards Mitochondrial Loss.</title>
        <authorList>
            <person name="Novak L.V.F."/>
            <person name="Treitli S.C."/>
            <person name="Pyrih J."/>
            <person name="Halakuc P."/>
            <person name="Pipaliya S.V."/>
            <person name="Vacek V."/>
            <person name="Brzon O."/>
            <person name="Soukal P."/>
            <person name="Eme L."/>
            <person name="Dacks J.B."/>
            <person name="Karnkowska A."/>
            <person name="Elias M."/>
            <person name="Hampl V."/>
        </authorList>
    </citation>
    <scope>NUCLEOTIDE SEQUENCE [LARGE SCALE GENOMIC DNA]</scope>
    <source>
        <strain evidence="10">NAU3</strain>
        <tissue evidence="10">Gut</tissue>
    </source>
</reference>
<dbReference type="EC" id="3.4.11.18" evidence="8"/>
<evidence type="ECO:0000259" key="9">
    <source>
        <dbReference type="Pfam" id="PF00557"/>
    </source>
</evidence>
<keyword evidence="6 8" id="KW-0479">Metal-binding</keyword>
<dbReference type="PRINTS" id="PR00599">
    <property type="entry name" value="MAPEPTIDASE"/>
</dbReference>
<comment type="function">
    <text evidence="8">Cotranslationally removes the N-terminal methionine from nascent proteins. The N-terminal methionine is often cleaved when the second residue in the primary sequence is small and uncharged (Met-Ala-, Cys, Gly, Pro, Ser, Thr, or Val).</text>
</comment>
<dbReference type="GO" id="GO:0004239">
    <property type="term" value="F:initiator methionyl aminopeptidase activity"/>
    <property type="evidence" value="ECO:0007669"/>
    <property type="project" value="UniProtKB-EC"/>
</dbReference>
<evidence type="ECO:0000256" key="8">
    <source>
        <dbReference type="RuleBase" id="RU003653"/>
    </source>
</evidence>
<dbReference type="PANTHER" id="PTHR45777:SF2">
    <property type="entry name" value="METHIONINE AMINOPEPTIDASE 2"/>
    <property type="match status" value="1"/>
</dbReference>
<dbReference type="Pfam" id="PF00557">
    <property type="entry name" value="Peptidase_M24"/>
    <property type="match status" value="1"/>
</dbReference>
<comment type="cofactor">
    <cofactor evidence="2">
        <name>Mn(2+)</name>
        <dbReference type="ChEBI" id="CHEBI:29035"/>
    </cofactor>
</comment>
<proteinExistence type="inferred from homology"/>
<comment type="similarity">
    <text evidence="8">Belongs to the peptidase M24A family.</text>
</comment>
<evidence type="ECO:0000256" key="7">
    <source>
        <dbReference type="ARBA" id="ARBA00022801"/>
    </source>
</evidence>
<comment type="catalytic activity">
    <reaction evidence="1 8">
        <text>Release of N-terminal amino acids, preferentially methionine, from peptides and arylamides.</text>
        <dbReference type="EC" id="3.4.11.18"/>
    </reaction>
</comment>